<gene>
    <name evidence="2" type="ORF">AVEN_33247_1</name>
</gene>
<dbReference type="EMBL" id="BGPR01002346">
    <property type="protein sequence ID" value="GBM71959.1"/>
    <property type="molecule type" value="Genomic_DNA"/>
</dbReference>
<accession>A0A4Y2I409</accession>
<protein>
    <submittedName>
        <fullName evidence="2">Uncharacterized protein</fullName>
    </submittedName>
</protein>
<proteinExistence type="predicted"/>
<evidence type="ECO:0000313" key="3">
    <source>
        <dbReference type="Proteomes" id="UP000499080"/>
    </source>
</evidence>
<name>A0A4Y2I409_ARAVE</name>
<evidence type="ECO:0000313" key="2">
    <source>
        <dbReference type="EMBL" id="GBM71959.1"/>
    </source>
</evidence>
<evidence type="ECO:0000256" key="1">
    <source>
        <dbReference type="SAM" id="MobiDB-lite"/>
    </source>
</evidence>
<dbReference type="Proteomes" id="UP000499080">
    <property type="component" value="Unassembled WGS sequence"/>
</dbReference>
<feature type="compositionally biased region" description="Basic and acidic residues" evidence="1">
    <location>
        <begin position="69"/>
        <end position="84"/>
    </location>
</feature>
<reference evidence="2 3" key="1">
    <citation type="journal article" date="2019" name="Sci. Rep.">
        <title>Orb-weaving spider Araneus ventricosus genome elucidates the spidroin gene catalogue.</title>
        <authorList>
            <person name="Kono N."/>
            <person name="Nakamura H."/>
            <person name="Ohtoshi R."/>
            <person name="Moran D.A.P."/>
            <person name="Shinohara A."/>
            <person name="Yoshida Y."/>
            <person name="Fujiwara M."/>
            <person name="Mori M."/>
            <person name="Tomita M."/>
            <person name="Arakawa K."/>
        </authorList>
    </citation>
    <scope>NUCLEOTIDE SEQUENCE [LARGE SCALE GENOMIC DNA]</scope>
</reference>
<keyword evidence="3" id="KW-1185">Reference proteome</keyword>
<dbReference type="AlphaFoldDB" id="A0A4Y2I409"/>
<sequence>MRPRCIKCNGQHATRECSITEKIMDHICINCGEKDHLTAWKECKALPIIKKPSARQSRKTYAQAATGESTKEEKTEEKKRRNEH</sequence>
<feature type="region of interest" description="Disordered" evidence="1">
    <location>
        <begin position="53"/>
        <end position="84"/>
    </location>
</feature>
<organism evidence="2 3">
    <name type="scientific">Araneus ventricosus</name>
    <name type="common">Orbweaver spider</name>
    <name type="synonym">Epeira ventricosa</name>
    <dbReference type="NCBI Taxonomy" id="182803"/>
    <lineage>
        <taxon>Eukaryota</taxon>
        <taxon>Metazoa</taxon>
        <taxon>Ecdysozoa</taxon>
        <taxon>Arthropoda</taxon>
        <taxon>Chelicerata</taxon>
        <taxon>Arachnida</taxon>
        <taxon>Araneae</taxon>
        <taxon>Araneomorphae</taxon>
        <taxon>Entelegynae</taxon>
        <taxon>Araneoidea</taxon>
        <taxon>Araneidae</taxon>
        <taxon>Araneus</taxon>
    </lineage>
</organism>
<comment type="caution">
    <text evidence="2">The sequence shown here is derived from an EMBL/GenBank/DDBJ whole genome shotgun (WGS) entry which is preliminary data.</text>
</comment>